<dbReference type="STRING" id="1213857.A0A484G204"/>
<keyword evidence="3" id="KW-0812">Transmembrane</keyword>
<keyword evidence="5" id="KW-1185">Reference proteome</keyword>
<comment type="similarity">
    <text evidence="1">Belongs to the ustYa family.</text>
</comment>
<protein>
    <submittedName>
        <fullName evidence="4">Cyclochlorotine biosynthesis protein O</fullName>
    </submittedName>
</protein>
<feature type="transmembrane region" description="Helical" evidence="3">
    <location>
        <begin position="37"/>
        <end position="58"/>
    </location>
</feature>
<evidence type="ECO:0000313" key="4">
    <source>
        <dbReference type="EMBL" id="TDZ24168.1"/>
    </source>
</evidence>
<evidence type="ECO:0000256" key="1">
    <source>
        <dbReference type="ARBA" id="ARBA00035112"/>
    </source>
</evidence>
<accession>A0A484G204</accession>
<dbReference type="OrthoDB" id="3687641at2759"/>
<feature type="compositionally biased region" description="Basic and acidic residues" evidence="2">
    <location>
        <begin position="461"/>
        <end position="474"/>
    </location>
</feature>
<keyword evidence="3" id="KW-1133">Transmembrane helix</keyword>
<dbReference type="GO" id="GO:0043386">
    <property type="term" value="P:mycotoxin biosynthetic process"/>
    <property type="evidence" value="ECO:0007669"/>
    <property type="project" value="InterPro"/>
</dbReference>
<evidence type="ECO:0000313" key="5">
    <source>
        <dbReference type="Proteomes" id="UP000014480"/>
    </source>
</evidence>
<dbReference type="Proteomes" id="UP000014480">
    <property type="component" value="Unassembled WGS sequence"/>
</dbReference>
<dbReference type="Pfam" id="PF11807">
    <property type="entry name" value="UstYa"/>
    <property type="match status" value="2"/>
</dbReference>
<sequence>MDRQNLLSSSSDGSEDGDYAKASFLRDREQHLGKRRYLPWLLHVVAFLGYGILFFLTLGSGARSPTSTPKEWPDIYDDFSYREYVWKTHHYKFEGDHTTKIGDKGWEDTVDFTEYEGRPTDKSNQAWADLVQLGSTSITEQERSRLPFETAPNVLKNGEYVIGLQVFHQLHCLMSLREQVWHPTPFKWENGEERTWWELHLDHCLEALRESIVCNADMTPLRYMWDEEESLYMLTLPQQYKSGFFWPHNLDRICYYHTSMRSPIAVDMDISYHEEEFDNAFTTPTIYRLDPSPEVDAAWDDLGFTWENATFTPDQWADAEMPMDAVRVPENHGPNYFGEIKGFHDLHCLNLLRKALYFNIDYYKSTPNVWEFQDDDQVIKTHVGHCLDSLRLQLTCTPSLDVLPWVWVGSRAWIKEQESEPSIIANFKTLHKCRDFGAIKDWYLGQQDEQLKSGKLGPWRPRSDDVIHDGKDFP</sequence>
<reference evidence="5" key="2">
    <citation type="journal article" date="2019" name="Mol. Plant Microbe Interact.">
        <title>Genome sequence resources for four phytopathogenic fungi from the Colletotrichum orbiculare species complex.</title>
        <authorList>
            <person name="Gan P."/>
            <person name="Tsushima A."/>
            <person name="Narusaka M."/>
            <person name="Narusaka Y."/>
            <person name="Takano Y."/>
            <person name="Kubo Y."/>
            <person name="Shirasu K."/>
        </authorList>
    </citation>
    <scope>GENOME REANNOTATION</scope>
    <source>
        <strain evidence="5">104-T / ATCC 96160 / CBS 514.97 / LARS 414 / MAFF 240422</strain>
    </source>
</reference>
<dbReference type="PANTHER" id="PTHR33365:SF13">
    <property type="entry name" value="TAT PATHWAY SIGNAL SEQUENCE"/>
    <property type="match status" value="1"/>
</dbReference>
<evidence type="ECO:0000256" key="2">
    <source>
        <dbReference type="SAM" id="MobiDB-lite"/>
    </source>
</evidence>
<dbReference type="PANTHER" id="PTHR33365">
    <property type="entry name" value="YALI0B05434P"/>
    <property type="match status" value="1"/>
</dbReference>
<name>A0A484G204_COLOR</name>
<reference evidence="5" key="1">
    <citation type="journal article" date="2013" name="New Phytol.">
        <title>Comparative genomic and transcriptomic analyses reveal the hemibiotrophic stage shift of Colletotrichum fungi.</title>
        <authorList>
            <person name="Gan P."/>
            <person name="Ikeda K."/>
            <person name="Irieda H."/>
            <person name="Narusaka M."/>
            <person name="O'Connell R.J."/>
            <person name="Narusaka Y."/>
            <person name="Takano Y."/>
            <person name="Kubo Y."/>
            <person name="Shirasu K."/>
        </authorList>
    </citation>
    <scope>NUCLEOTIDE SEQUENCE [LARGE SCALE GENOMIC DNA]</scope>
    <source>
        <strain evidence="5">104-T / ATCC 96160 / CBS 514.97 / LARS 414 / MAFF 240422</strain>
    </source>
</reference>
<dbReference type="InterPro" id="IPR021765">
    <property type="entry name" value="UstYa-like"/>
</dbReference>
<dbReference type="EMBL" id="AMCV02000005">
    <property type="protein sequence ID" value="TDZ24168.1"/>
    <property type="molecule type" value="Genomic_DNA"/>
</dbReference>
<comment type="caution">
    <text evidence="4">The sequence shown here is derived from an EMBL/GenBank/DDBJ whole genome shotgun (WGS) entry which is preliminary data.</text>
</comment>
<evidence type="ECO:0000256" key="3">
    <source>
        <dbReference type="SAM" id="Phobius"/>
    </source>
</evidence>
<organism evidence="4 5">
    <name type="scientific">Colletotrichum orbiculare (strain 104-T / ATCC 96160 / CBS 514.97 / LARS 414 / MAFF 240422)</name>
    <name type="common">Cucumber anthracnose fungus</name>
    <name type="synonym">Colletotrichum lagenarium</name>
    <dbReference type="NCBI Taxonomy" id="1213857"/>
    <lineage>
        <taxon>Eukaryota</taxon>
        <taxon>Fungi</taxon>
        <taxon>Dikarya</taxon>
        <taxon>Ascomycota</taxon>
        <taxon>Pezizomycotina</taxon>
        <taxon>Sordariomycetes</taxon>
        <taxon>Hypocreomycetidae</taxon>
        <taxon>Glomerellales</taxon>
        <taxon>Glomerellaceae</taxon>
        <taxon>Colletotrichum</taxon>
        <taxon>Colletotrichum orbiculare species complex</taxon>
    </lineage>
</organism>
<keyword evidence="3" id="KW-0472">Membrane</keyword>
<dbReference type="AlphaFoldDB" id="A0A484G204"/>
<feature type="region of interest" description="Disordered" evidence="2">
    <location>
        <begin position="454"/>
        <end position="474"/>
    </location>
</feature>
<proteinExistence type="inferred from homology"/>
<gene>
    <name evidence="4" type="primary">cctO-7</name>
    <name evidence="4" type="ORF">Cob_v002705</name>
</gene>